<evidence type="ECO:0000313" key="3">
    <source>
        <dbReference type="Proteomes" id="UP000287101"/>
    </source>
</evidence>
<organism evidence="2 3">
    <name type="scientific">Vagococcus fessus</name>
    <dbReference type="NCBI Taxonomy" id="120370"/>
    <lineage>
        <taxon>Bacteria</taxon>
        <taxon>Bacillati</taxon>
        <taxon>Bacillota</taxon>
        <taxon>Bacilli</taxon>
        <taxon>Lactobacillales</taxon>
        <taxon>Enterococcaceae</taxon>
        <taxon>Vagococcus</taxon>
    </lineage>
</organism>
<dbReference type="Pfam" id="PF00583">
    <property type="entry name" value="Acetyltransf_1"/>
    <property type="match status" value="1"/>
</dbReference>
<proteinExistence type="predicted"/>
<protein>
    <recommendedName>
        <fullName evidence="1">N-acetyltransferase domain-containing protein</fullName>
    </recommendedName>
</protein>
<evidence type="ECO:0000313" key="2">
    <source>
        <dbReference type="EMBL" id="RSU04542.1"/>
    </source>
</evidence>
<dbReference type="EMBL" id="NGJY01000001">
    <property type="protein sequence ID" value="RSU04542.1"/>
    <property type="molecule type" value="Genomic_DNA"/>
</dbReference>
<dbReference type="SUPFAM" id="SSF55729">
    <property type="entry name" value="Acyl-CoA N-acyltransferases (Nat)"/>
    <property type="match status" value="1"/>
</dbReference>
<dbReference type="OrthoDB" id="162775at2"/>
<dbReference type="Proteomes" id="UP000287101">
    <property type="component" value="Unassembled WGS sequence"/>
</dbReference>
<sequence length="168" mass="19102">MKVANMLVRMKGRNEMIKRLSNDDALPWELLLEADPEKELVEDYLEEAIIWGYQSQNSGRLTGVLVLKKQRDDLYEIMNVSVDEVEQGKGIGTLLIKEALATVSNATQDCCKVQVKTGDTSKPALALYKKNGFEIKEVIENYFIENYSEPIFEDGILLKNQVILEKMV</sequence>
<dbReference type="InterPro" id="IPR000182">
    <property type="entry name" value="GNAT_dom"/>
</dbReference>
<dbReference type="AlphaFoldDB" id="A0A430ABF2"/>
<dbReference type="GO" id="GO:0016747">
    <property type="term" value="F:acyltransferase activity, transferring groups other than amino-acyl groups"/>
    <property type="evidence" value="ECO:0007669"/>
    <property type="project" value="InterPro"/>
</dbReference>
<dbReference type="CDD" id="cd04301">
    <property type="entry name" value="NAT_SF"/>
    <property type="match status" value="1"/>
</dbReference>
<evidence type="ECO:0000259" key="1">
    <source>
        <dbReference type="PROSITE" id="PS51186"/>
    </source>
</evidence>
<comment type="caution">
    <text evidence="2">The sequence shown here is derived from an EMBL/GenBank/DDBJ whole genome shotgun (WGS) entry which is preliminary data.</text>
</comment>
<dbReference type="InterPro" id="IPR016181">
    <property type="entry name" value="Acyl_CoA_acyltransferase"/>
</dbReference>
<gene>
    <name evidence="2" type="ORF">CBF31_00540</name>
</gene>
<dbReference type="PROSITE" id="PS51186">
    <property type="entry name" value="GNAT"/>
    <property type="match status" value="1"/>
</dbReference>
<keyword evidence="3" id="KW-1185">Reference proteome</keyword>
<feature type="domain" description="N-acetyltransferase" evidence="1">
    <location>
        <begin position="15"/>
        <end position="154"/>
    </location>
</feature>
<accession>A0A430ABF2</accession>
<reference evidence="2 3" key="1">
    <citation type="submission" date="2017-05" db="EMBL/GenBank/DDBJ databases">
        <title>Vagococcus spp. assemblies.</title>
        <authorList>
            <person name="Gulvik C.A."/>
        </authorList>
    </citation>
    <scope>NUCLEOTIDE SEQUENCE [LARGE SCALE GENOMIC DNA]</scope>
    <source>
        <strain evidence="2 3">CCUG 41755</strain>
    </source>
</reference>
<dbReference type="Gene3D" id="3.40.630.30">
    <property type="match status" value="1"/>
</dbReference>
<name>A0A430ABF2_9ENTE</name>